<dbReference type="PANTHER" id="PTHR30298:SF0">
    <property type="entry name" value="PROTEIN YBFL-RELATED"/>
    <property type="match status" value="1"/>
</dbReference>
<feature type="region of interest" description="Disordered" evidence="1">
    <location>
        <begin position="1"/>
        <end position="21"/>
    </location>
</feature>
<dbReference type="Pfam" id="PF01609">
    <property type="entry name" value="DDE_Tnp_1"/>
    <property type="match status" value="1"/>
</dbReference>
<protein>
    <submittedName>
        <fullName evidence="3">ISAs1 family transposase</fullName>
    </submittedName>
</protein>
<proteinExistence type="predicted"/>
<dbReference type="InterPro" id="IPR002559">
    <property type="entry name" value="Transposase_11"/>
</dbReference>
<feature type="domain" description="Transposase IS4-like" evidence="2">
    <location>
        <begin position="28"/>
        <end position="263"/>
    </location>
</feature>
<dbReference type="EMBL" id="JBHLXE010000052">
    <property type="protein sequence ID" value="MFC0179532.1"/>
    <property type="molecule type" value="Genomic_DNA"/>
</dbReference>
<sequence length="302" mass="33871">MLEEQQQSTDNNNNNDGSTPENTFVNLKRIIAIDGKDVRGLQAHTGEVLNVVSVQDIGLGITMSTEMGLGKGQEIEMVRNVLNTLNLKECVITLDALHCQSETINTLVKQKATALIQVKANQGKLHESIDAQFQDLWSLPESEQGAAKEESTEHGRNEQRDAYVLPIKLNDKLLKKWPHLNTAIAIVRDRQVKGKIGTYSTSYYVCTSEITAEEALKIVRQHWGIENKLHWVLDVTLKEDQSAVHDRIAAKNLASLRRVTLNLLRVTPLLEKKKEAPMTAKMMKAVFDINFRESVILNLARG</sequence>
<dbReference type="Proteomes" id="UP001589758">
    <property type="component" value="Unassembled WGS sequence"/>
</dbReference>
<dbReference type="InterPro" id="IPR047647">
    <property type="entry name" value="ISAs1_transpos"/>
</dbReference>
<comment type="caution">
    <text evidence="3">The sequence shown here is derived from an EMBL/GenBank/DDBJ whole genome shotgun (WGS) entry which is preliminary data.</text>
</comment>
<dbReference type="RefSeq" id="WP_385876634.1">
    <property type="nucleotide sequence ID" value="NZ_JBHLXE010000052.1"/>
</dbReference>
<dbReference type="PANTHER" id="PTHR30298">
    <property type="entry name" value="H REPEAT-ASSOCIATED PREDICTED TRANSPOSASE"/>
    <property type="match status" value="1"/>
</dbReference>
<name>A0ABV6CA87_9GAMM</name>
<evidence type="ECO:0000313" key="4">
    <source>
        <dbReference type="Proteomes" id="UP001589758"/>
    </source>
</evidence>
<organism evidence="3 4">
    <name type="scientific">Thorsellia kenyensis</name>
    <dbReference type="NCBI Taxonomy" id="1549888"/>
    <lineage>
        <taxon>Bacteria</taxon>
        <taxon>Pseudomonadati</taxon>
        <taxon>Pseudomonadota</taxon>
        <taxon>Gammaproteobacteria</taxon>
        <taxon>Enterobacterales</taxon>
        <taxon>Thorselliaceae</taxon>
        <taxon>Thorsellia</taxon>
    </lineage>
</organism>
<evidence type="ECO:0000256" key="1">
    <source>
        <dbReference type="SAM" id="MobiDB-lite"/>
    </source>
</evidence>
<evidence type="ECO:0000313" key="3">
    <source>
        <dbReference type="EMBL" id="MFC0179532.1"/>
    </source>
</evidence>
<dbReference type="NCBIfam" id="NF033564">
    <property type="entry name" value="transpos_ISAs1"/>
    <property type="match status" value="1"/>
</dbReference>
<keyword evidence="4" id="KW-1185">Reference proteome</keyword>
<accession>A0ABV6CA87</accession>
<gene>
    <name evidence="3" type="ORF">ACFFIT_05415</name>
</gene>
<reference evidence="3 4" key="1">
    <citation type="submission" date="2024-09" db="EMBL/GenBank/DDBJ databases">
        <authorList>
            <person name="Sun Q."/>
            <person name="Mori K."/>
        </authorList>
    </citation>
    <scope>NUCLEOTIDE SEQUENCE [LARGE SCALE GENOMIC DNA]</scope>
    <source>
        <strain evidence="3 4">CCM 8545</strain>
    </source>
</reference>
<dbReference type="InterPro" id="IPR051698">
    <property type="entry name" value="Transposase_11-like"/>
</dbReference>
<evidence type="ECO:0000259" key="2">
    <source>
        <dbReference type="Pfam" id="PF01609"/>
    </source>
</evidence>